<dbReference type="EMBL" id="KD040907">
    <property type="protein sequence ID" value="EMS65682.1"/>
    <property type="molecule type" value="Genomic_DNA"/>
</dbReference>
<dbReference type="AlphaFoldDB" id="M8A075"/>
<evidence type="ECO:0000313" key="2">
    <source>
        <dbReference type="EMBL" id="EMS65682.1"/>
    </source>
</evidence>
<sequence length="285" mass="31528">MERATTTWFHAQAAAAAAEDDLYLALTPAGRRLDRGVAPTQNAHRKDRLGSFSDPYMYGPYGEGSFRGTAVDSGNGRSMSTSVLSHGGSRGRRRALMPGLRGGAAALHALQSTRSSLWIQPPAMTARWKCSVRGPPLPVPVRSSSWSFASRISGAPAPCVYLHRFQSMDVPIHIAHISGIGGEPAVRRRIIYWEGELSMPHRYFVVILHIQNPDDYRASVAVITNDCRRLMSSFSKAMIDHCVPDVNECARTIARFSFLDQESRVWHDKPSDFPIPLIIKDMVIN</sequence>
<feature type="region of interest" description="Disordered" evidence="1">
    <location>
        <begin position="73"/>
        <end position="93"/>
    </location>
</feature>
<proteinExistence type="predicted"/>
<organism evidence="2">
    <name type="scientific">Triticum urartu</name>
    <name type="common">Red wild einkorn</name>
    <name type="synonym">Crithodium urartu</name>
    <dbReference type="NCBI Taxonomy" id="4572"/>
    <lineage>
        <taxon>Eukaryota</taxon>
        <taxon>Viridiplantae</taxon>
        <taxon>Streptophyta</taxon>
        <taxon>Embryophyta</taxon>
        <taxon>Tracheophyta</taxon>
        <taxon>Spermatophyta</taxon>
        <taxon>Magnoliopsida</taxon>
        <taxon>Liliopsida</taxon>
        <taxon>Poales</taxon>
        <taxon>Poaceae</taxon>
        <taxon>BOP clade</taxon>
        <taxon>Pooideae</taxon>
        <taxon>Triticodae</taxon>
        <taxon>Triticeae</taxon>
        <taxon>Triticinae</taxon>
        <taxon>Triticum</taxon>
    </lineage>
</organism>
<accession>M8A075</accession>
<reference evidence="2" key="1">
    <citation type="journal article" date="2013" name="Nature">
        <title>Draft genome of the wheat A-genome progenitor Triticum urartu.</title>
        <authorList>
            <person name="Ling H.Q."/>
            <person name="Zhao S."/>
            <person name="Liu D."/>
            <person name="Wang J."/>
            <person name="Sun H."/>
            <person name="Zhang C."/>
            <person name="Fan H."/>
            <person name="Li D."/>
            <person name="Dong L."/>
            <person name="Tao Y."/>
            <person name="Gao C."/>
            <person name="Wu H."/>
            <person name="Li Y."/>
            <person name="Cui Y."/>
            <person name="Guo X."/>
            <person name="Zheng S."/>
            <person name="Wang B."/>
            <person name="Yu K."/>
            <person name="Liang Q."/>
            <person name="Yang W."/>
            <person name="Lou X."/>
            <person name="Chen J."/>
            <person name="Feng M."/>
            <person name="Jian J."/>
            <person name="Zhang X."/>
            <person name="Luo G."/>
            <person name="Jiang Y."/>
            <person name="Liu J."/>
            <person name="Wang Z."/>
            <person name="Sha Y."/>
            <person name="Zhang B."/>
            <person name="Wu H."/>
            <person name="Tang D."/>
            <person name="Shen Q."/>
            <person name="Xue P."/>
            <person name="Zou S."/>
            <person name="Wang X."/>
            <person name="Liu X."/>
            <person name="Wang F."/>
            <person name="Yang Y."/>
            <person name="An X."/>
            <person name="Dong Z."/>
            <person name="Zhang K."/>
            <person name="Zhang X."/>
            <person name="Luo M.C."/>
            <person name="Dvorak J."/>
            <person name="Tong Y."/>
            <person name="Wang J."/>
            <person name="Yang H."/>
            <person name="Li Z."/>
            <person name="Wang D."/>
            <person name="Zhang A."/>
            <person name="Wang J."/>
        </authorList>
    </citation>
    <scope>NUCLEOTIDE SEQUENCE</scope>
</reference>
<protein>
    <submittedName>
        <fullName evidence="2">Uncharacterized protein</fullName>
    </submittedName>
</protein>
<evidence type="ECO:0000256" key="1">
    <source>
        <dbReference type="SAM" id="MobiDB-lite"/>
    </source>
</evidence>
<name>M8A075_TRIUA</name>
<gene>
    <name evidence="2" type="ORF">TRIUR3_34344</name>
</gene>
<feature type="compositionally biased region" description="Polar residues" evidence="1">
    <location>
        <begin position="75"/>
        <end position="84"/>
    </location>
</feature>